<protein>
    <submittedName>
        <fullName evidence="3">Putative hydrolase</fullName>
    </submittedName>
</protein>
<gene>
    <name evidence="3" type="ORF">KILIM_022_00110</name>
</gene>
<keyword evidence="3" id="KW-0378">Hydrolase</keyword>
<evidence type="ECO:0000313" key="3">
    <source>
        <dbReference type="EMBL" id="GAB95527.1"/>
    </source>
</evidence>
<dbReference type="eggNOG" id="COG0388">
    <property type="taxonomic scope" value="Bacteria"/>
</dbReference>
<reference evidence="3 4" key="1">
    <citation type="submission" date="2012-08" db="EMBL/GenBank/DDBJ databases">
        <title>Whole genome shotgun sequence of Kineosphaera limosa NBRC 100340.</title>
        <authorList>
            <person name="Yoshida I."/>
            <person name="Isaki S."/>
            <person name="Hosoyama A."/>
            <person name="Tsuchikane K."/>
            <person name="Katsumata H."/>
            <person name="Ando Y."/>
            <person name="Ohji S."/>
            <person name="Hamada M."/>
            <person name="Tamura T."/>
            <person name="Yamazoe A."/>
            <person name="Yamazaki S."/>
            <person name="Fujita N."/>
        </authorList>
    </citation>
    <scope>NUCLEOTIDE SEQUENCE [LARGE SCALE GENOMIC DNA]</scope>
    <source>
        <strain evidence="3 4">NBRC 100340</strain>
    </source>
</reference>
<dbReference type="RefSeq" id="WP_006592059.1">
    <property type="nucleotide sequence ID" value="NZ_BAHD01000022.1"/>
</dbReference>
<dbReference type="Pfam" id="PF00795">
    <property type="entry name" value="CN_hydrolase"/>
    <property type="match status" value="1"/>
</dbReference>
<organism evidence="3 4">
    <name type="scientific">Kineosphaera limosa NBRC 100340</name>
    <dbReference type="NCBI Taxonomy" id="1184609"/>
    <lineage>
        <taxon>Bacteria</taxon>
        <taxon>Bacillati</taxon>
        <taxon>Actinomycetota</taxon>
        <taxon>Actinomycetes</taxon>
        <taxon>Micrococcales</taxon>
        <taxon>Dermatophilaceae</taxon>
        <taxon>Kineosphaera</taxon>
    </lineage>
</organism>
<dbReference type="Gene3D" id="3.60.110.10">
    <property type="entry name" value="Carbon-nitrogen hydrolase"/>
    <property type="match status" value="1"/>
</dbReference>
<dbReference type="InterPro" id="IPR036526">
    <property type="entry name" value="C-N_Hydrolase_sf"/>
</dbReference>
<dbReference type="GO" id="GO:0016787">
    <property type="term" value="F:hydrolase activity"/>
    <property type="evidence" value="ECO:0007669"/>
    <property type="project" value="UniProtKB-KW"/>
</dbReference>
<comment type="similarity">
    <text evidence="1">Belongs to the carbon-nitrogen hydrolase superfamily. NIT1/NIT2 family.</text>
</comment>
<dbReference type="OrthoDB" id="9811121at2"/>
<dbReference type="SUPFAM" id="SSF56317">
    <property type="entry name" value="Carbon-nitrogen hydrolase"/>
    <property type="match status" value="1"/>
</dbReference>
<sequence>MSASLTEPSNVHLTVAACQISAGADPRQNLATATAAVQEAADAGARLAVLPEATMASFGTPLHEVAQPLDGEFADGIRALADRLDLTVVAGMFEPADDRRVYNTLLLAGPRGEVAYRKIHLYDAFGSRESDTVAPGSQLVTAVVDGVTVGLATCYDVRFADQFSALGRAGAQLVLLSASWGEGPGKAEQWDVLVRARAMDAQAWLLACDQAWTQPQGPAPLGIGRSALIDPLGGVCARLGHAAGVLTGRIDTEAVASARARVPLFV</sequence>
<dbReference type="CDD" id="cd07581">
    <property type="entry name" value="nitrilase_3"/>
    <property type="match status" value="1"/>
</dbReference>
<dbReference type="PANTHER" id="PTHR23088:SF27">
    <property type="entry name" value="DEAMINATED GLUTATHIONE AMIDASE"/>
    <property type="match status" value="1"/>
</dbReference>
<keyword evidence="4" id="KW-1185">Reference proteome</keyword>
<proteinExistence type="inferred from homology"/>
<evidence type="ECO:0000313" key="4">
    <source>
        <dbReference type="Proteomes" id="UP000008366"/>
    </source>
</evidence>
<name>K6WTT8_9MICO</name>
<feature type="domain" description="CN hydrolase" evidence="2">
    <location>
        <begin position="13"/>
        <end position="252"/>
    </location>
</feature>
<dbReference type="InterPro" id="IPR003010">
    <property type="entry name" value="C-N_Hydrolase"/>
</dbReference>
<dbReference type="AlphaFoldDB" id="K6WTT8"/>
<comment type="caution">
    <text evidence="3">The sequence shown here is derived from an EMBL/GenBank/DDBJ whole genome shotgun (WGS) entry which is preliminary data.</text>
</comment>
<dbReference type="Proteomes" id="UP000008366">
    <property type="component" value="Unassembled WGS sequence"/>
</dbReference>
<dbReference type="PANTHER" id="PTHR23088">
    <property type="entry name" value="NITRILASE-RELATED"/>
    <property type="match status" value="1"/>
</dbReference>
<evidence type="ECO:0000256" key="1">
    <source>
        <dbReference type="ARBA" id="ARBA00010613"/>
    </source>
</evidence>
<evidence type="ECO:0000259" key="2">
    <source>
        <dbReference type="PROSITE" id="PS50263"/>
    </source>
</evidence>
<dbReference type="EMBL" id="BAHD01000022">
    <property type="protein sequence ID" value="GAB95527.1"/>
    <property type="molecule type" value="Genomic_DNA"/>
</dbReference>
<dbReference type="STRING" id="1184609.KILIM_022_00110"/>
<dbReference type="PROSITE" id="PS50263">
    <property type="entry name" value="CN_HYDROLASE"/>
    <property type="match status" value="1"/>
</dbReference>
<accession>K6WTT8</accession>